<keyword evidence="1" id="KW-0479">Metal-binding</keyword>
<dbReference type="PROSITE" id="PS50089">
    <property type="entry name" value="ZF_RING_2"/>
    <property type="match status" value="1"/>
</dbReference>
<dbReference type="InterPro" id="IPR001841">
    <property type="entry name" value="Znf_RING"/>
</dbReference>
<dbReference type="Proteomes" id="UP000261620">
    <property type="component" value="Unplaced"/>
</dbReference>
<feature type="domain" description="RING-type" evidence="6">
    <location>
        <begin position="24"/>
        <end position="48"/>
    </location>
</feature>
<dbReference type="InterPro" id="IPR027370">
    <property type="entry name" value="Znf-RING_euk"/>
</dbReference>
<evidence type="ECO:0000259" key="6">
    <source>
        <dbReference type="PROSITE" id="PS50089"/>
    </source>
</evidence>
<feature type="signal peptide" evidence="5">
    <location>
        <begin position="1"/>
        <end position="23"/>
    </location>
</feature>
<keyword evidence="8" id="KW-1185">Reference proteome</keyword>
<accession>A0A3Q3WKJ6</accession>
<dbReference type="InterPro" id="IPR050143">
    <property type="entry name" value="TRIM/RBCC"/>
</dbReference>
<dbReference type="InterPro" id="IPR013083">
    <property type="entry name" value="Znf_RING/FYVE/PHD"/>
</dbReference>
<name>A0A3Q3WKJ6_MOLML</name>
<dbReference type="Gene3D" id="3.30.160.60">
    <property type="entry name" value="Classic Zinc Finger"/>
    <property type="match status" value="1"/>
</dbReference>
<reference evidence="7" key="2">
    <citation type="submission" date="2025-09" db="UniProtKB">
        <authorList>
            <consortium name="Ensembl"/>
        </authorList>
    </citation>
    <scope>IDENTIFICATION</scope>
</reference>
<keyword evidence="3" id="KW-0862">Zinc</keyword>
<proteinExistence type="predicted"/>
<dbReference type="AlphaFoldDB" id="A0A3Q3WKJ6"/>
<evidence type="ECO:0000256" key="1">
    <source>
        <dbReference type="ARBA" id="ARBA00022723"/>
    </source>
</evidence>
<evidence type="ECO:0000313" key="7">
    <source>
        <dbReference type="Ensembl" id="ENSMMOP00000018206.1"/>
    </source>
</evidence>
<dbReference type="SMART" id="SM00184">
    <property type="entry name" value="RING"/>
    <property type="match status" value="1"/>
</dbReference>
<keyword evidence="2 4" id="KW-0863">Zinc-finger</keyword>
<dbReference type="SUPFAM" id="SSF57845">
    <property type="entry name" value="B-box zinc-binding domain"/>
    <property type="match status" value="1"/>
</dbReference>
<dbReference type="STRING" id="94237.ENSMMOP00000018206"/>
<dbReference type="SUPFAM" id="SSF57850">
    <property type="entry name" value="RING/U-box"/>
    <property type="match status" value="1"/>
</dbReference>
<feature type="chain" id="PRO_5018771877" description="RING-type domain-containing protein" evidence="5">
    <location>
        <begin position="24"/>
        <end position="156"/>
    </location>
</feature>
<dbReference type="PANTHER" id="PTHR24103">
    <property type="entry name" value="E3 UBIQUITIN-PROTEIN LIGASE TRIM"/>
    <property type="match status" value="1"/>
</dbReference>
<dbReference type="OMA" id="SEMAVCC"/>
<evidence type="ECO:0000256" key="5">
    <source>
        <dbReference type="SAM" id="SignalP"/>
    </source>
</evidence>
<evidence type="ECO:0000256" key="4">
    <source>
        <dbReference type="PROSITE-ProRule" id="PRU00175"/>
    </source>
</evidence>
<evidence type="ECO:0000313" key="8">
    <source>
        <dbReference type="Proteomes" id="UP000261620"/>
    </source>
</evidence>
<reference evidence="7" key="1">
    <citation type="submission" date="2025-08" db="UniProtKB">
        <authorList>
            <consortium name="Ensembl"/>
        </authorList>
    </citation>
    <scope>IDENTIFICATION</scope>
</reference>
<dbReference type="PROSITE" id="PS00518">
    <property type="entry name" value="ZF_RING_1"/>
    <property type="match status" value="1"/>
</dbReference>
<sequence length="156" mass="17374">MTLASTPVLCLIKMASFSEMAVCCPVCKNIFKDPVILACSHSFCRDCVTWGKGKPILRPLFKGSSDQGASVVSEDLCSLHSEKLKLFCLDHQQPVYISPIDETVQDHRLELQKSLSPLQERLKLFENVKINCDQTGEQINLQVEYCPGVAVDDLKS</sequence>
<organism evidence="7 8">
    <name type="scientific">Mola mola</name>
    <name type="common">Ocean sunfish</name>
    <name type="synonym">Tetraodon mola</name>
    <dbReference type="NCBI Taxonomy" id="94237"/>
    <lineage>
        <taxon>Eukaryota</taxon>
        <taxon>Metazoa</taxon>
        <taxon>Chordata</taxon>
        <taxon>Craniata</taxon>
        <taxon>Vertebrata</taxon>
        <taxon>Euteleostomi</taxon>
        <taxon>Actinopterygii</taxon>
        <taxon>Neopterygii</taxon>
        <taxon>Teleostei</taxon>
        <taxon>Neoteleostei</taxon>
        <taxon>Acanthomorphata</taxon>
        <taxon>Eupercaria</taxon>
        <taxon>Tetraodontiformes</taxon>
        <taxon>Molidae</taxon>
        <taxon>Mola</taxon>
    </lineage>
</organism>
<dbReference type="Ensembl" id="ENSMMOT00000018502.1">
    <property type="protein sequence ID" value="ENSMMOP00000018206.1"/>
    <property type="gene ID" value="ENSMMOG00000013790.1"/>
</dbReference>
<dbReference type="GO" id="GO:0008270">
    <property type="term" value="F:zinc ion binding"/>
    <property type="evidence" value="ECO:0007669"/>
    <property type="project" value="UniProtKB-KW"/>
</dbReference>
<dbReference type="Pfam" id="PF13445">
    <property type="entry name" value="zf-RING_UBOX"/>
    <property type="match status" value="1"/>
</dbReference>
<protein>
    <recommendedName>
        <fullName evidence="6">RING-type domain-containing protein</fullName>
    </recommendedName>
</protein>
<keyword evidence="5" id="KW-0732">Signal</keyword>
<evidence type="ECO:0000256" key="2">
    <source>
        <dbReference type="ARBA" id="ARBA00022771"/>
    </source>
</evidence>
<dbReference type="Gene3D" id="3.30.40.10">
    <property type="entry name" value="Zinc/RING finger domain, C3HC4 (zinc finger)"/>
    <property type="match status" value="1"/>
</dbReference>
<evidence type="ECO:0000256" key="3">
    <source>
        <dbReference type="ARBA" id="ARBA00022833"/>
    </source>
</evidence>
<dbReference type="InterPro" id="IPR017907">
    <property type="entry name" value="Znf_RING_CS"/>
</dbReference>